<dbReference type="Pfam" id="PF00300">
    <property type="entry name" value="His_Phos_1"/>
    <property type="match status" value="1"/>
</dbReference>
<feature type="region of interest" description="Disordered" evidence="1">
    <location>
        <begin position="226"/>
        <end position="246"/>
    </location>
</feature>
<dbReference type="EMBL" id="JALLBG020000228">
    <property type="protein sequence ID" value="KAL3758579.1"/>
    <property type="molecule type" value="Genomic_DNA"/>
</dbReference>
<comment type="caution">
    <text evidence="2">The sequence shown here is derived from an EMBL/GenBank/DDBJ whole genome shotgun (WGS) entry which is preliminary data.</text>
</comment>
<accession>A0ABD3M7C4</accession>
<name>A0ABD3M7C4_9STRA</name>
<evidence type="ECO:0000313" key="2">
    <source>
        <dbReference type="EMBL" id="KAL3758579.1"/>
    </source>
</evidence>
<dbReference type="PANTHER" id="PTHR47580:SF1">
    <property type="entry name" value="PHOSPHOGLYCERATE MUTASE FAMILY PROTEIN"/>
    <property type="match status" value="1"/>
</dbReference>
<keyword evidence="3" id="KW-1185">Reference proteome</keyword>
<dbReference type="PANTHER" id="PTHR47580">
    <property type="entry name" value="PHOSPHOGLYCERATE MUTASE FAMILY PROTEIN"/>
    <property type="match status" value="1"/>
</dbReference>
<organism evidence="2 3">
    <name type="scientific">Discostella pseudostelligera</name>
    <dbReference type="NCBI Taxonomy" id="259834"/>
    <lineage>
        <taxon>Eukaryota</taxon>
        <taxon>Sar</taxon>
        <taxon>Stramenopiles</taxon>
        <taxon>Ochrophyta</taxon>
        <taxon>Bacillariophyta</taxon>
        <taxon>Coscinodiscophyceae</taxon>
        <taxon>Thalassiosirophycidae</taxon>
        <taxon>Stephanodiscales</taxon>
        <taxon>Stephanodiscaceae</taxon>
        <taxon>Discostella</taxon>
    </lineage>
</organism>
<dbReference type="AlphaFoldDB" id="A0ABD3M7C4"/>
<dbReference type="InterPro" id="IPR029033">
    <property type="entry name" value="His_PPase_superfam"/>
</dbReference>
<dbReference type="Gene3D" id="3.40.50.1240">
    <property type="entry name" value="Phosphoglycerate mutase-like"/>
    <property type="match status" value="1"/>
</dbReference>
<dbReference type="Proteomes" id="UP001530293">
    <property type="component" value="Unassembled WGS sequence"/>
</dbReference>
<dbReference type="SUPFAM" id="SSF53254">
    <property type="entry name" value="Phosphoglycerate mutase-like"/>
    <property type="match status" value="1"/>
</dbReference>
<sequence>MKPMMKTFPAVLGFISSRDARLDLGHRFISHRHMSDIRCTDEDDNNIFAYHETNVSRRSLLHSAGTSLAGVVSAGPLAKLLVGSQHVVDVNTASAMGLVQFPCQPDYLANTYHMMRAGESRLEAEGILSTNPLFLTNQDDSLSDLGKIQVEASCNEMLVLGINPSVVKYSLASKCIETANIVASTLMVGRNRIVPEFTFMDQRSVGLWDGKSLNSTEAAVWAMDADEAGDEGRGGKPPPNEDGTPNETLFEQVTRLRQLMSILETQYSGDDILLIFPDGTSPALLSCLISGIPLKEVHALNFLPGELRVGVNMKNTRQLLKERVSSPEYLATLARGRDELRTLRRELDEYLLAKEGSKTLLIPGPVSRGAAESQTNRRRSSLEVGETRFSPDILATGALLAIGSLAMLRVDKDGDENRRTSDIKPVPSTAELDPPLTIPFTTDTTETVAIPVSDSADGIVDPNVFQDIPVLSKEDRVKAAELAMEEYLSQDDGGDAWLSSMLEIRDET</sequence>
<dbReference type="InterPro" id="IPR013078">
    <property type="entry name" value="His_Pase_superF_clade-1"/>
</dbReference>
<feature type="region of interest" description="Disordered" evidence="1">
    <location>
        <begin position="415"/>
        <end position="435"/>
    </location>
</feature>
<reference evidence="2 3" key="1">
    <citation type="submission" date="2024-10" db="EMBL/GenBank/DDBJ databases">
        <title>Updated reference genomes for cyclostephanoid diatoms.</title>
        <authorList>
            <person name="Roberts W.R."/>
            <person name="Alverson A.J."/>
        </authorList>
    </citation>
    <scope>NUCLEOTIDE SEQUENCE [LARGE SCALE GENOMIC DNA]</scope>
    <source>
        <strain evidence="2 3">AJA232-27</strain>
    </source>
</reference>
<protein>
    <submittedName>
        <fullName evidence="2">Uncharacterized protein</fullName>
    </submittedName>
</protein>
<proteinExistence type="predicted"/>
<evidence type="ECO:0000256" key="1">
    <source>
        <dbReference type="SAM" id="MobiDB-lite"/>
    </source>
</evidence>
<gene>
    <name evidence="2" type="ORF">ACHAWU_008333</name>
</gene>
<evidence type="ECO:0000313" key="3">
    <source>
        <dbReference type="Proteomes" id="UP001530293"/>
    </source>
</evidence>
<feature type="region of interest" description="Disordered" evidence="1">
    <location>
        <begin position="363"/>
        <end position="384"/>
    </location>
</feature>